<reference evidence="2" key="1">
    <citation type="journal article" date="2021" name="PeerJ">
        <title>Extensive microbial diversity within the chicken gut microbiome revealed by metagenomics and culture.</title>
        <authorList>
            <person name="Gilroy R."/>
            <person name="Ravi A."/>
            <person name="Getino M."/>
            <person name="Pursley I."/>
            <person name="Horton D.L."/>
            <person name="Alikhan N.F."/>
            <person name="Baker D."/>
            <person name="Gharbi K."/>
            <person name="Hall N."/>
            <person name="Watson M."/>
            <person name="Adriaenssens E.M."/>
            <person name="Foster-Nyarko E."/>
            <person name="Jarju S."/>
            <person name="Secka A."/>
            <person name="Antonio M."/>
            <person name="Oren A."/>
            <person name="Chaudhuri R.R."/>
            <person name="La Ragione R."/>
            <person name="Hildebrand F."/>
            <person name="Pallen M.J."/>
        </authorList>
    </citation>
    <scope>NUCLEOTIDE SEQUENCE</scope>
    <source>
        <strain evidence="2">CHK33-7979</strain>
    </source>
</reference>
<dbReference type="EMBL" id="DXCX01000052">
    <property type="protein sequence ID" value="HIY73321.1"/>
    <property type="molecule type" value="Genomic_DNA"/>
</dbReference>
<accession>A0A9D1Z4F5</accession>
<protein>
    <submittedName>
        <fullName evidence="2">DUF3343 domain-containing protein</fullName>
    </submittedName>
</protein>
<reference evidence="2" key="2">
    <citation type="submission" date="2021-04" db="EMBL/GenBank/DDBJ databases">
        <authorList>
            <person name="Gilroy R."/>
        </authorList>
    </citation>
    <scope>NUCLEOTIDE SEQUENCE</scope>
    <source>
        <strain evidence="2">CHK33-7979</strain>
    </source>
</reference>
<evidence type="ECO:0000313" key="2">
    <source>
        <dbReference type="EMBL" id="HIY73321.1"/>
    </source>
</evidence>
<dbReference type="InterPro" id="IPR021778">
    <property type="entry name" value="Se/S_carrier-like"/>
</dbReference>
<comment type="caution">
    <text evidence="2">The sequence shown here is derived from an EMBL/GenBank/DDBJ whole genome shotgun (WGS) entry which is preliminary data.</text>
</comment>
<dbReference type="Proteomes" id="UP000886824">
    <property type="component" value="Unassembled WGS sequence"/>
</dbReference>
<dbReference type="Pfam" id="PF11823">
    <property type="entry name" value="Se_S_carrier"/>
    <property type="match status" value="1"/>
</dbReference>
<name>A0A9D1Z4F5_9FIRM</name>
<sequence length="74" mass="8259">MTYLATFSSQFDSILASRVLQSAGAHSVRLMPVPRELSTACGTCVQFNWDGRPPVVERADGLYQLVDTKWELLQ</sequence>
<gene>
    <name evidence="2" type="ORF">H9826_05025</name>
</gene>
<dbReference type="AlphaFoldDB" id="A0A9D1Z4F5"/>
<evidence type="ECO:0000259" key="1">
    <source>
        <dbReference type="Pfam" id="PF11823"/>
    </source>
</evidence>
<evidence type="ECO:0000313" key="3">
    <source>
        <dbReference type="Proteomes" id="UP000886824"/>
    </source>
</evidence>
<proteinExistence type="predicted"/>
<organism evidence="2 3">
    <name type="scientific">Candidatus Intestinimonas merdavium</name>
    <dbReference type="NCBI Taxonomy" id="2838622"/>
    <lineage>
        <taxon>Bacteria</taxon>
        <taxon>Bacillati</taxon>
        <taxon>Bacillota</taxon>
        <taxon>Clostridia</taxon>
        <taxon>Eubacteriales</taxon>
        <taxon>Intestinimonas</taxon>
    </lineage>
</organism>
<feature type="domain" description="Putative Se/S carrier protein-like" evidence="1">
    <location>
        <begin position="3"/>
        <end position="50"/>
    </location>
</feature>